<evidence type="ECO:0000256" key="7">
    <source>
        <dbReference type="ARBA" id="ARBA00022801"/>
    </source>
</evidence>
<keyword evidence="4" id="KW-0597">Phosphoprotein</keyword>
<evidence type="ECO:0000313" key="17">
    <source>
        <dbReference type="Proteomes" id="UP001470230"/>
    </source>
</evidence>
<dbReference type="Gene3D" id="3.40.50.1820">
    <property type="entry name" value="alpha/beta hydrolase"/>
    <property type="match status" value="1"/>
</dbReference>
<evidence type="ECO:0000256" key="1">
    <source>
        <dbReference type="ARBA" id="ARBA00001913"/>
    </source>
</evidence>
<comment type="subcellular location">
    <subcellularLocation>
        <location evidence="2">Cell membrane</location>
        <topology evidence="2">Multi-pass membrane protein</topology>
    </subcellularLocation>
</comment>
<dbReference type="SUPFAM" id="SSF53474">
    <property type="entry name" value="alpha/beta-Hydrolases"/>
    <property type="match status" value="1"/>
</dbReference>
<keyword evidence="6" id="KW-0479">Metal-binding</keyword>
<evidence type="ECO:0000256" key="11">
    <source>
        <dbReference type="ARBA" id="ARBA00023098"/>
    </source>
</evidence>
<gene>
    <name evidence="16" type="ORF">M9Y10_042287</name>
</gene>
<evidence type="ECO:0000256" key="6">
    <source>
        <dbReference type="ARBA" id="ARBA00022723"/>
    </source>
</evidence>
<evidence type="ECO:0000256" key="4">
    <source>
        <dbReference type="ARBA" id="ARBA00022553"/>
    </source>
</evidence>
<protein>
    <recommendedName>
        <fullName evidence="14">sn-1-specific diacylglycerol lipase</fullName>
        <ecNumber evidence="14">3.1.1.116</ecNumber>
    </recommendedName>
</protein>
<proteinExistence type="predicted"/>
<reference evidence="16 17" key="1">
    <citation type="submission" date="2024-04" db="EMBL/GenBank/DDBJ databases">
        <title>Tritrichomonas musculus Genome.</title>
        <authorList>
            <person name="Alves-Ferreira E."/>
            <person name="Grigg M."/>
            <person name="Lorenzi H."/>
            <person name="Galac M."/>
        </authorList>
    </citation>
    <scope>NUCLEOTIDE SEQUENCE [LARGE SCALE GENOMIC DNA]</scope>
    <source>
        <strain evidence="16 17">EAF2021</strain>
    </source>
</reference>
<comment type="cofactor">
    <cofactor evidence="1">
        <name>Ca(2+)</name>
        <dbReference type="ChEBI" id="CHEBI:29108"/>
    </cofactor>
</comment>
<keyword evidence="3" id="KW-1003">Cell membrane</keyword>
<dbReference type="EMBL" id="JAPFFF010000076">
    <property type="protein sequence ID" value="KAK8835690.1"/>
    <property type="molecule type" value="Genomic_DNA"/>
</dbReference>
<dbReference type="EC" id="3.1.1.116" evidence="14"/>
<comment type="catalytic activity">
    <reaction evidence="13">
        <text>a 1,2-diacyl-sn-glycerol + H2O = a 2-acylglycerol + a fatty acid + H(+)</text>
        <dbReference type="Rhea" id="RHEA:33275"/>
        <dbReference type="ChEBI" id="CHEBI:15377"/>
        <dbReference type="ChEBI" id="CHEBI:15378"/>
        <dbReference type="ChEBI" id="CHEBI:17389"/>
        <dbReference type="ChEBI" id="CHEBI:17815"/>
        <dbReference type="ChEBI" id="CHEBI:28868"/>
        <dbReference type="EC" id="3.1.1.116"/>
    </reaction>
    <physiologicalReaction direction="left-to-right" evidence="13">
        <dbReference type="Rhea" id="RHEA:33276"/>
    </physiologicalReaction>
</comment>
<evidence type="ECO:0000256" key="12">
    <source>
        <dbReference type="ARBA" id="ARBA00023136"/>
    </source>
</evidence>
<dbReference type="Pfam" id="PF01764">
    <property type="entry name" value="Lipase_3"/>
    <property type="match status" value="1"/>
</dbReference>
<keyword evidence="8" id="KW-0106">Calcium</keyword>
<evidence type="ECO:0000259" key="15">
    <source>
        <dbReference type="Pfam" id="PF01764"/>
    </source>
</evidence>
<keyword evidence="5" id="KW-0812">Transmembrane</keyword>
<keyword evidence="12" id="KW-0472">Membrane</keyword>
<dbReference type="PANTHER" id="PTHR45792">
    <property type="entry name" value="DIACYLGLYCEROL LIPASE HOMOLOG-RELATED"/>
    <property type="match status" value="1"/>
</dbReference>
<dbReference type="InterPro" id="IPR052214">
    <property type="entry name" value="DAG_Lipase-Related"/>
</dbReference>
<dbReference type="InterPro" id="IPR002921">
    <property type="entry name" value="Fungal_lipase-type"/>
</dbReference>
<keyword evidence="7" id="KW-0378">Hydrolase</keyword>
<dbReference type="Proteomes" id="UP001470230">
    <property type="component" value="Unassembled WGS sequence"/>
</dbReference>
<evidence type="ECO:0000256" key="14">
    <source>
        <dbReference type="ARBA" id="ARBA00026104"/>
    </source>
</evidence>
<dbReference type="PANTHER" id="PTHR45792:SF8">
    <property type="entry name" value="DIACYLGLYCEROL LIPASE-ALPHA"/>
    <property type="match status" value="1"/>
</dbReference>
<sequence length="451" mass="52316">MDPIFIPKKGLIRLADKCLLYQKADGTREQLYLEVHLHSFFFYMFNHSIPPSTSPLVPTELPDDQLRLAFHCVLMSYLAYEDRTQIIFPEDVPIVYEEFESDVTKIPFFVTVDKEVNAIIIACRGSSCTDDFITDSMGTGISFDGGKIHQGIFNTATYVFLKCRNVILDLNHNYNGEALQRKDTSQFDFSPKNRESKYFNETTENFRAGFFDSNTDNPMKIVCTGHSLGAGVAAVLAHIFRREFPKMKVEAMCFAPPPTLSFDLWEKSASYIKSFMIEGDIVPFLSLQNVVKFTKVLFPHDNNKYIANLIQKYLQKYTVDEISEKYLNEKLYPPGKCYLIRLPQTNPNREEKKKRRKLSKSEKKEMKAKNMITHQNICICQIFNPEYFSNFVKNIVESNHKCKNYIKVIVRLRQQQIQEKGIEEIFKRKNLGRIDTSDFDETEESGVERLV</sequence>
<accession>A0ABR2GP17</accession>
<evidence type="ECO:0000256" key="8">
    <source>
        <dbReference type="ARBA" id="ARBA00022837"/>
    </source>
</evidence>
<evidence type="ECO:0000256" key="13">
    <source>
        <dbReference type="ARBA" id="ARBA00024531"/>
    </source>
</evidence>
<evidence type="ECO:0000313" key="16">
    <source>
        <dbReference type="EMBL" id="KAK8835690.1"/>
    </source>
</evidence>
<keyword evidence="10" id="KW-1133">Transmembrane helix</keyword>
<keyword evidence="11" id="KW-0443">Lipid metabolism</keyword>
<feature type="domain" description="Fungal lipase-type" evidence="15">
    <location>
        <begin position="121"/>
        <end position="288"/>
    </location>
</feature>
<evidence type="ECO:0000256" key="5">
    <source>
        <dbReference type="ARBA" id="ARBA00022692"/>
    </source>
</evidence>
<evidence type="ECO:0000256" key="9">
    <source>
        <dbReference type="ARBA" id="ARBA00022963"/>
    </source>
</evidence>
<dbReference type="CDD" id="cd00519">
    <property type="entry name" value="Lipase_3"/>
    <property type="match status" value="1"/>
</dbReference>
<evidence type="ECO:0000256" key="10">
    <source>
        <dbReference type="ARBA" id="ARBA00022989"/>
    </source>
</evidence>
<organism evidence="16 17">
    <name type="scientific">Tritrichomonas musculus</name>
    <dbReference type="NCBI Taxonomy" id="1915356"/>
    <lineage>
        <taxon>Eukaryota</taxon>
        <taxon>Metamonada</taxon>
        <taxon>Parabasalia</taxon>
        <taxon>Tritrichomonadida</taxon>
        <taxon>Tritrichomonadidae</taxon>
        <taxon>Tritrichomonas</taxon>
    </lineage>
</organism>
<keyword evidence="9" id="KW-0442">Lipid degradation</keyword>
<evidence type="ECO:0000256" key="3">
    <source>
        <dbReference type="ARBA" id="ARBA00022475"/>
    </source>
</evidence>
<dbReference type="InterPro" id="IPR029058">
    <property type="entry name" value="AB_hydrolase_fold"/>
</dbReference>
<name>A0ABR2GP17_9EUKA</name>
<evidence type="ECO:0000256" key="2">
    <source>
        <dbReference type="ARBA" id="ARBA00004651"/>
    </source>
</evidence>
<keyword evidence="17" id="KW-1185">Reference proteome</keyword>
<comment type="caution">
    <text evidence="16">The sequence shown here is derived from an EMBL/GenBank/DDBJ whole genome shotgun (WGS) entry which is preliminary data.</text>
</comment>